<evidence type="ECO:0000256" key="4">
    <source>
        <dbReference type="ARBA" id="ARBA00048391"/>
    </source>
</evidence>
<dbReference type="InterPro" id="IPR029063">
    <property type="entry name" value="SAM-dependent_MTases_sf"/>
</dbReference>
<dbReference type="GO" id="GO:0005840">
    <property type="term" value="C:ribosome"/>
    <property type="evidence" value="ECO:0007669"/>
    <property type="project" value="UniProtKB-KW"/>
</dbReference>
<dbReference type="AlphaFoldDB" id="A0A518HB51"/>
<evidence type="ECO:0000313" key="8">
    <source>
        <dbReference type="EMBL" id="QDV38051.1"/>
    </source>
</evidence>
<dbReference type="InterPro" id="IPR007848">
    <property type="entry name" value="Small_mtfrase_dom"/>
</dbReference>
<keyword evidence="2 5" id="KW-0808">Transferase</keyword>
<dbReference type="PROSITE" id="PS00092">
    <property type="entry name" value="N6_MTASE"/>
    <property type="match status" value="1"/>
</dbReference>
<evidence type="ECO:0000256" key="3">
    <source>
        <dbReference type="ARBA" id="ARBA00022691"/>
    </source>
</evidence>
<dbReference type="RefSeq" id="WP_197446469.1">
    <property type="nucleotide sequence ID" value="NZ_CP036426.1"/>
</dbReference>
<dbReference type="NCBIfam" id="TIGR03534">
    <property type="entry name" value="RF_mod_PrmC"/>
    <property type="match status" value="1"/>
</dbReference>
<protein>
    <recommendedName>
        <fullName evidence="5">Release factor glutamine methyltransferase</fullName>
        <shortName evidence="5">RF MTase</shortName>
        <ecNumber evidence="5">2.1.1.297</ecNumber>
    </recommendedName>
    <alternativeName>
        <fullName evidence="5">N5-glutamine methyltransferase PrmC</fullName>
    </alternativeName>
    <alternativeName>
        <fullName evidence="5">Protein-(glutamine-N5) MTase PrmC</fullName>
    </alternativeName>
    <alternativeName>
        <fullName evidence="5">Protein-glutamine N-methyltransferase PrmC</fullName>
    </alternativeName>
</protein>
<dbReference type="Gene3D" id="3.40.50.150">
    <property type="entry name" value="Vaccinia Virus protein VP39"/>
    <property type="match status" value="1"/>
</dbReference>
<dbReference type="HAMAP" id="MF_02126">
    <property type="entry name" value="RF_methyltr_PrmC"/>
    <property type="match status" value="1"/>
</dbReference>
<reference evidence="8 9" key="1">
    <citation type="submission" date="2019-02" db="EMBL/GenBank/DDBJ databases">
        <title>Deep-cultivation of Planctomycetes and their phenomic and genomic characterization uncovers novel biology.</title>
        <authorList>
            <person name="Wiegand S."/>
            <person name="Jogler M."/>
            <person name="Boedeker C."/>
            <person name="Pinto D."/>
            <person name="Vollmers J."/>
            <person name="Rivas-Marin E."/>
            <person name="Kohn T."/>
            <person name="Peeters S.H."/>
            <person name="Heuer A."/>
            <person name="Rast P."/>
            <person name="Oberbeckmann S."/>
            <person name="Bunk B."/>
            <person name="Jeske O."/>
            <person name="Meyerdierks A."/>
            <person name="Storesund J.E."/>
            <person name="Kallscheuer N."/>
            <person name="Luecker S."/>
            <person name="Lage O.M."/>
            <person name="Pohl T."/>
            <person name="Merkel B.J."/>
            <person name="Hornburger P."/>
            <person name="Mueller R.-W."/>
            <person name="Bruemmer F."/>
            <person name="Labrenz M."/>
            <person name="Spormann A.M."/>
            <person name="Op den Camp H."/>
            <person name="Overmann J."/>
            <person name="Amann R."/>
            <person name="Jetten M.S.M."/>
            <person name="Mascher T."/>
            <person name="Medema M.H."/>
            <person name="Devos D.P."/>
            <person name="Kaster A.-K."/>
            <person name="Ovreas L."/>
            <person name="Rohde M."/>
            <person name="Galperin M.Y."/>
            <person name="Jogler C."/>
        </authorList>
    </citation>
    <scope>NUCLEOTIDE SEQUENCE [LARGE SCALE GENOMIC DNA]</scope>
    <source>
        <strain evidence="8 9">ElP</strain>
    </source>
</reference>
<feature type="domain" description="Methyltransferase small" evidence="6">
    <location>
        <begin position="127"/>
        <end position="206"/>
    </location>
</feature>
<proteinExistence type="inferred from homology"/>
<feature type="binding site" evidence="5">
    <location>
        <position position="155"/>
    </location>
    <ligand>
        <name>S-adenosyl-L-methionine</name>
        <dbReference type="ChEBI" id="CHEBI:59789"/>
    </ligand>
</feature>
<feature type="domain" description="Release factor glutamine methyltransferase N-terminal" evidence="7">
    <location>
        <begin position="14"/>
        <end position="84"/>
    </location>
</feature>
<feature type="binding site" evidence="5">
    <location>
        <begin position="203"/>
        <end position="206"/>
    </location>
    <ligand>
        <name>substrate</name>
    </ligand>
</feature>
<keyword evidence="9" id="KW-1185">Reference proteome</keyword>
<organism evidence="8 9">
    <name type="scientific">Tautonia plasticadhaerens</name>
    <dbReference type="NCBI Taxonomy" id="2527974"/>
    <lineage>
        <taxon>Bacteria</taxon>
        <taxon>Pseudomonadati</taxon>
        <taxon>Planctomycetota</taxon>
        <taxon>Planctomycetia</taxon>
        <taxon>Isosphaerales</taxon>
        <taxon>Isosphaeraceae</taxon>
        <taxon>Tautonia</taxon>
    </lineage>
</organism>
<feature type="binding site" evidence="5">
    <location>
        <position position="203"/>
    </location>
    <ligand>
        <name>S-adenosyl-L-methionine</name>
        <dbReference type="ChEBI" id="CHEBI:59789"/>
    </ligand>
</feature>
<dbReference type="CDD" id="cd02440">
    <property type="entry name" value="AdoMet_MTases"/>
    <property type="match status" value="1"/>
</dbReference>
<dbReference type="InterPro" id="IPR002052">
    <property type="entry name" value="DNA_methylase_N6_adenine_CS"/>
</dbReference>
<dbReference type="NCBIfam" id="TIGR00536">
    <property type="entry name" value="hemK_fam"/>
    <property type="match status" value="1"/>
</dbReference>
<dbReference type="Proteomes" id="UP000317835">
    <property type="component" value="Chromosome"/>
</dbReference>
<name>A0A518HB51_9BACT</name>
<keyword evidence="3 5" id="KW-0949">S-adenosyl-L-methionine</keyword>
<comment type="similarity">
    <text evidence="5">Belongs to the protein N5-glutamine methyltransferase family. PrmC subfamily.</text>
</comment>
<sequence length="306" mass="32840">MSSDLGTRTTLRSALEAVADRLDRLDGVKDPRPSVDLLAAVVLGVEPGNELGGLDRPPTAREQGRIDGLIRRVEQGEPIAYVLGFSPFCGRIFEVSRGTLIPRRDTEELVRIVLDDVRARPLPDRPLVLELCCGSGCVAITLADRLPGADVVATDLSGEALAVADRNVRRHGMTGRIRLGQGDLAEPAARIAAGRRFDLIVSNPPYIPSGGIEAMGPAVAGHEPLLALDGGADGLDFHRRILDEARLLLSPGGRVFLEHEHDQGESAVRVAHTFGSEYEDIRVLRDSGGRDRVLAARLGARVGDRD</sequence>
<accession>A0A518HB51</accession>
<dbReference type="GO" id="GO:0032259">
    <property type="term" value="P:methylation"/>
    <property type="evidence" value="ECO:0007669"/>
    <property type="project" value="UniProtKB-KW"/>
</dbReference>
<evidence type="ECO:0000256" key="1">
    <source>
        <dbReference type="ARBA" id="ARBA00022603"/>
    </source>
</evidence>
<evidence type="ECO:0000259" key="6">
    <source>
        <dbReference type="Pfam" id="PF05175"/>
    </source>
</evidence>
<dbReference type="InterPro" id="IPR040758">
    <property type="entry name" value="PrmC_N"/>
</dbReference>
<keyword evidence="1 5" id="KW-0489">Methyltransferase</keyword>
<keyword evidence="8" id="KW-0689">Ribosomal protein</keyword>
<dbReference type="Gene3D" id="1.10.8.10">
    <property type="entry name" value="DNA helicase RuvA subunit, C-terminal domain"/>
    <property type="match status" value="1"/>
</dbReference>
<dbReference type="InterPro" id="IPR019874">
    <property type="entry name" value="RF_methyltr_PrmC"/>
</dbReference>
<dbReference type="PANTHER" id="PTHR18895:SF74">
    <property type="entry name" value="MTRF1L RELEASE FACTOR GLUTAMINE METHYLTRANSFERASE"/>
    <property type="match status" value="1"/>
</dbReference>
<comment type="catalytic activity">
    <reaction evidence="4 5">
        <text>L-glutaminyl-[peptide chain release factor] + S-adenosyl-L-methionine = N(5)-methyl-L-glutaminyl-[peptide chain release factor] + S-adenosyl-L-homocysteine + H(+)</text>
        <dbReference type="Rhea" id="RHEA:42896"/>
        <dbReference type="Rhea" id="RHEA-COMP:10271"/>
        <dbReference type="Rhea" id="RHEA-COMP:10272"/>
        <dbReference type="ChEBI" id="CHEBI:15378"/>
        <dbReference type="ChEBI" id="CHEBI:30011"/>
        <dbReference type="ChEBI" id="CHEBI:57856"/>
        <dbReference type="ChEBI" id="CHEBI:59789"/>
        <dbReference type="ChEBI" id="CHEBI:61891"/>
        <dbReference type="EC" id="2.1.1.297"/>
    </reaction>
</comment>
<evidence type="ECO:0000256" key="2">
    <source>
        <dbReference type="ARBA" id="ARBA00022679"/>
    </source>
</evidence>
<dbReference type="PANTHER" id="PTHR18895">
    <property type="entry name" value="HEMK METHYLTRANSFERASE"/>
    <property type="match status" value="1"/>
</dbReference>
<comment type="caution">
    <text evidence="5">Lacks conserved residue(s) required for the propagation of feature annotation.</text>
</comment>
<dbReference type="GO" id="GO:0102559">
    <property type="term" value="F:peptide chain release factor N(5)-glutamine methyltransferase activity"/>
    <property type="evidence" value="ECO:0007669"/>
    <property type="project" value="UniProtKB-EC"/>
</dbReference>
<dbReference type="EC" id="2.1.1.297" evidence="5"/>
<dbReference type="EMBL" id="CP036426">
    <property type="protein sequence ID" value="QDV38051.1"/>
    <property type="molecule type" value="Genomic_DNA"/>
</dbReference>
<gene>
    <name evidence="8" type="primary">prmB</name>
    <name evidence="5" type="synonym">prmC</name>
    <name evidence="8" type="ORF">ElP_59990</name>
</gene>
<keyword evidence="8" id="KW-0687">Ribonucleoprotein</keyword>
<dbReference type="Pfam" id="PF17827">
    <property type="entry name" value="PrmC_N"/>
    <property type="match status" value="1"/>
</dbReference>
<dbReference type="InterPro" id="IPR004556">
    <property type="entry name" value="HemK-like"/>
</dbReference>
<evidence type="ECO:0000259" key="7">
    <source>
        <dbReference type="Pfam" id="PF17827"/>
    </source>
</evidence>
<dbReference type="InterPro" id="IPR050320">
    <property type="entry name" value="N5-glutamine_MTase"/>
</dbReference>
<evidence type="ECO:0000313" key="9">
    <source>
        <dbReference type="Proteomes" id="UP000317835"/>
    </source>
</evidence>
<dbReference type="KEGG" id="tpla:ElP_59990"/>
<dbReference type="Pfam" id="PF05175">
    <property type="entry name" value="MTS"/>
    <property type="match status" value="1"/>
</dbReference>
<dbReference type="GO" id="GO:0003676">
    <property type="term" value="F:nucleic acid binding"/>
    <property type="evidence" value="ECO:0007669"/>
    <property type="project" value="InterPro"/>
</dbReference>
<comment type="function">
    <text evidence="5">Methylates the class 1 translation termination release factors RF1/PrfA and RF2/PrfB on the glutamine residue of the universally conserved GGQ motif.</text>
</comment>
<dbReference type="SUPFAM" id="SSF53335">
    <property type="entry name" value="S-adenosyl-L-methionine-dependent methyltransferases"/>
    <property type="match status" value="1"/>
</dbReference>
<evidence type="ECO:0000256" key="5">
    <source>
        <dbReference type="HAMAP-Rule" id="MF_02126"/>
    </source>
</evidence>